<dbReference type="Pfam" id="PF03798">
    <property type="entry name" value="TRAM_LAG1_CLN8"/>
    <property type="match status" value="1"/>
</dbReference>
<evidence type="ECO:0000256" key="3">
    <source>
        <dbReference type="ARBA" id="ARBA00022989"/>
    </source>
</evidence>
<evidence type="ECO:0000313" key="8">
    <source>
        <dbReference type="EMBL" id="CAK9034642.1"/>
    </source>
</evidence>
<comment type="subcellular location">
    <subcellularLocation>
        <location evidence="1">Membrane</location>
        <topology evidence="1">Multi-pass membrane protein</topology>
    </subcellularLocation>
</comment>
<evidence type="ECO:0000256" key="6">
    <source>
        <dbReference type="SAM" id="Phobius"/>
    </source>
</evidence>
<evidence type="ECO:0000256" key="5">
    <source>
        <dbReference type="PROSITE-ProRule" id="PRU00205"/>
    </source>
</evidence>
<keyword evidence="3 6" id="KW-1133">Transmembrane helix</keyword>
<sequence length="291" mass="33051">MPRPPMVLPPWPPRATLADLALIPGLTQKAFSEYGHFIFSSCAVQMVLFFLCLQLVRVVKPDQKDKVSLADTVFSSVFFPVLAFAAVAASLELRHDVHSRWEGKCFWSELYLILYVSRMMCHIVMQPFEDMNLPLLIMMTIHHLISMGCYIMGLGFGRCHFWGCLDGCCEITTVFLNGLYFLNGTEVAGKKLKHVLPAWISALNGVLLWLAFLVFRLGLFPYWLLHFNQDLQEAPESTRSITTNLERSIYPYTTMILLFLSFTWFIPLTQGMVKSVMMVVAPAPASPKKLD</sequence>
<feature type="domain" description="TLC" evidence="7">
    <location>
        <begin position="64"/>
        <end position="277"/>
    </location>
</feature>
<feature type="transmembrane region" description="Helical" evidence="6">
    <location>
        <begin position="135"/>
        <end position="154"/>
    </location>
</feature>
<protein>
    <recommendedName>
        <fullName evidence="7">TLC domain-containing protein</fullName>
    </recommendedName>
</protein>
<feature type="transmembrane region" description="Helical" evidence="6">
    <location>
        <begin position="68"/>
        <end position="90"/>
    </location>
</feature>
<dbReference type="Proteomes" id="UP001642464">
    <property type="component" value="Unassembled WGS sequence"/>
</dbReference>
<feature type="transmembrane region" description="Helical" evidence="6">
    <location>
        <begin position="194"/>
        <end position="215"/>
    </location>
</feature>
<feature type="transmembrane region" description="Helical" evidence="6">
    <location>
        <begin position="34"/>
        <end position="56"/>
    </location>
</feature>
<evidence type="ECO:0000256" key="4">
    <source>
        <dbReference type="ARBA" id="ARBA00023136"/>
    </source>
</evidence>
<feature type="transmembrane region" description="Helical" evidence="6">
    <location>
        <begin position="249"/>
        <end position="268"/>
    </location>
</feature>
<dbReference type="InterPro" id="IPR050846">
    <property type="entry name" value="TLCD"/>
</dbReference>
<evidence type="ECO:0000256" key="2">
    <source>
        <dbReference type="ARBA" id="ARBA00022692"/>
    </source>
</evidence>
<dbReference type="PANTHER" id="PTHR13439:SF0">
    <property type="entry name" value="TOPOISOMERASE I DAMAGE AFFECTED PROTEIN 4"/>
    <property type="match status" value="1"/>
</dbReference>
<dbReference type="PROSITE" id="PS50922">
    <property type="entry name" value="TLC"/>
    <property type="match status" value="1"/>
</dbReference>
<keyword evidence="2 5" id="KW-0812">Transmembrane</keyword>
<keyword evidence="4 5" id="KW-0472">Membrane</keyword>
<proteinExistence type="predicted"/>
<accession>A0ABP0L8R1</accession>
<reference evidence="8 9" key="1">
    <citation type="submission" date="2024-02" db="EMBL/GenBank/DDBJ databases">
        <authorList>
            <person name="Chen Y."/>
            <person name="Shah S."/>
            <person name="Dougan E. K."/>
            <person name="Thang M."/>
            <person name="Chan C."/>
        </authorList>
    </citation>
    <scope>NUCLEOTIDE SEQUENCE [LARGE SCALE GENOMIC DNA]</scope>
</reference>
<gene>
    <name evidence="8" type="ORF">SCF082_LOCUS20947</name>
</gene>
<organism evidence="8 9">
    <name type="scientific">Durusdinium trenchii</name>
    <dbReference type="NCBI Taxonomy" id="1381693"/>
    <lineage>
        <taxon>Eukaryota</taxon>
        <taxon>Sar</taxon>
        <taxon>Alveolata</taxon>
        <taxon>Dinophyceae</taxon>
        <taxon>Suessiales</taxon>
        <taxon>Symbiodiniaceae</taxon>
        <taxon>Durusdinium</taxon>
    </lineage>
</organism>
<evidence type="ECO:0000259" key="7">
    <source>
        <dbReference type="PROSITE" id="PS50922"/>
    </source>
</evidence>
<evidence type="ECO:0000313" key="9">
    <source>
        <dbReference type="Proteomes" id="UP001642464"/>
    </source>
</evidence>
<dbReference type="InterPro" id="IPR006634">
    <property type="entry name" value="TLC-dom"/>
</dbReference>
<keyword evidence="9" id="KW-1185">Reference proteome</keyword>
<evidence type="ECO:0000256" key="1">
    <source>
        <dbReference type="ARBA" id="ARBA00004141"/>
    </source>
</evidence>
<dbReference type="EMBL" id="CAXAMM010014780">
    <property type="protein sequence ID" value="CAK9034642.1"/>
    <property type="molecule type" value="Genomic_DNA"/>
</dbReference>
<name>A0ABP0L8R1_9DINO</name>
<comment type="caution">
    <text evidence="8">The sequence shown here is derived from an EMBL/GenBank/DDBJ whole genome shotgun (WGS) entry which is preliminary data.</text>
</comment>
<dbReference type="PANTHER" id="PTHR13439">
    <property type="entry name" value="CT120 PROTEIN"/>
    <property type="match status" value="1"/>
</dbReference>